<evidence type="ECO:0000256" key="7">
    <source>
        <dbReference type="ARBA" id="ARBA00023136"/>
    </source>
</evidence>
<dbReference type="PANTHER" id="PTHR30614">
    <property type="entry name" value="MEMBRANE COMPONENT OF AMINO ACID ABC TRANSPORTER"/>
    <property type="match status" value="1"/>
</dbReference>
<keyword evidence="4" id="KW-1003">Cell membrane</keyword>
<dbReference type="GO" id="GO:0022857">
    <property type="term" value="F:transmembrane transporter activity"/>
    <property type="evidence" value="ECO:0007669"/>
    <property type="project" value="InterPro"/>
</dbReference>
<dbReference type="EMBL" id="SJST01000003">
    <property type="protein sequence ID" value="TCD14570.1"/>
    <property type="molecule type" value="Genomic_DNA"/>
</dbReference>
<dbReference type="SUPFAM" id="SSF161098">
    <property type="entry name" value="MetI-like"/>
    <property type="match status" value="1"/>
</dbReference>
<evidence type="ECO:0000313" key="10">
    <source>
        <dbReference type="EMBL" id="TCD14570.1"/>
    </source>
</evidence>
<evidence type="ECO:0000256" key="2">
    <source>
        <dbReference type="ARBA" id="ARBA00010072"/>
    </source>
</evidence>
<dbReference type="AlphaFoldDB" id="A0A4R0PBD8"/>
<keyword evidence="11" id="KW-1185">Reference proteome</keyword>
<evidence type="ECO:0000256" key="3">
    <source>
        <dbReference type="ARBA" id="ARBA00022448"/>
    </source>
</evidence>
<evidence type="ECO:0000256" key="8">
    <source>
        <dbReference type="RuleBase" id="RU363032"/>
    </source>
</evidence>
<sequence length="445" mass="48898">MSDQPNTLQVAYVRRELLNEEPAPASSRGPVAWLRESLFSSIPYTILTLLCIYILYVIIPPVVDFMVTNAVWTGSDRAVCATEAQGGIQPNGWFGACWAYVDAYANQFIYGRYPDAEQWRVNIVALLFFGGLAPLLIPAAPFKRENMLFMVFVFPLVAVVLLTGGDIAVSHLYIPLAVLAVIALGVVYAFAKGSESDPLPGLKTTAAIFAGLFVMLFVLGFDFGLRHVETEVWGGLLVTLVIAVTGIAASLPLGIALALGRRSALPIVRFFSIVFIEFWRGVPLITVLFMSSVMLPLFLPEGVTFDKLLRALIGVALFSSAYMAEVVRGGLQALPKGQYEGAMALGLNWTQMMRMIILPQALKLVIPGIVNTFIGLFKDTTLVLIIGLFDFLGQIQSSFSDPAWSSPVQSLTGYFFAAIVYFIFCFGMSRYSMYMERRLDTGHKR</sequence>
<proteinExistence type="inferred from homology"/>
<dbReference type="RefSeq" id="WP_131568728.1">
    <property type="nucleotide sequence ID" value="NZ_JAINFK010000009.1"/>
</dbReference>
<dbReference type="NCBIfam" id="TIGR01726">
    <property type="entry name" value="HEQRo_perm_3TM"/>
    <property type="match status" value="1"/>
</dbReference>
<feature type="transmembrane region" description="Helical" evidence="8">
    <location>
        <begin position="38"/>
        <end position="59"/>
    </location>
</feature>
<dbReference type="PROSITE" id="PS50928">
    <property type="entry name" value="ABC_TM1"/>
    <property type="match status" value="1"/>
</dbReference>
<name>A0A4R0PBD8_9HYPH</name>
<keyword evidence="6 8" id="KW-1133">Transmembrane helix</keyword>
<gene>
    <name evidence="10" type="ORF">E0D97_11015</name>
</gene>
<feature type="transmembrane region" description="Helical" evidence="8">
    <location>
        <begin position="171"/>
        <end position="190"/>
    </location>
</feature>
<dbReference type="Pfam" id="PF00528">
    <property type="entry name" value="BPD_transp_1"/>
    <property type="match status" value="1"/>
</dbReference>
<feature type="transmembrane region" description="Helical" evidence="8">
    <location>
        <begin position="281"/>
        <end position="299"/>
    </location>
</feature>
<dbReference type="InterPro" id="IPR043429">
    <property type="entry name" value="ArtM/GltK/GlnP/TcyL/YhdX-like"/>
</dbReference>
<accession>A0A4R0PBD8</accession>
<comment type="caution">
    <text evidence="10">The sequence shown here is derived from an EMBL/GenBank/DDBJ whole genome shotgun (WGS) entry which is preliminary data.</text>
</comment>
<comment type="subcellular location">
    <subcellularLocation>
        <location evidence="1">Cell inner membrane</location>
        <topology evidence="1">Multi-pass membrane protein</topology>
    </subcellularLocation>
    <subcellularLocation>
        <location evidence="8">Cell membrane</location>
        <topology evidence="8">Multi-pass membrane protein</topology>
    </subcellularLocation>
</comment>
<feature type="transmembrane region" description="Helical" evidence="8">
    <location>
        <begin position="411"/>
        <end position="429"/>
    </location>
</feature>
<feature type="transmembrane region" description="Helical" evidence="8">
    <location>
        <begin position="233"/>
        <end position="260"/>
    </location>
</feature>
<keyword evidence="3 8" id="KW-0813">Transport</keyword>
<protein>
    <submittedName>
        <fullName evidence="10">Amino acid ABC transporter permease</fullName>
    </submittedName>
</protein>
<dbReference type="InterPro" id="IPR010065">
    <property type="entry name" value="AA_ABC_transptr_permease_3TM"/>
</dbReference>
<evidence type="ECO:0000259" key="9">
    <source>
        <dbReference type="PROSITE" id="PS50928"/>
    </source>
</evidence>
<dbReference type="Gene3D" id="1.10.3720.10">
    <property type="entry name" value="MetI-like"/>
    <property type="match status" value="1"/>
</dbReference>
<dbReference type="GO" id="GO:0006865">
    <property type="term" value="P:amino acid transport"/>
    <property type="evidence" value="ECO:0007669"/>
    <property type="project" value="TreeGrafter"/>
</dbReference>
<keyword evidence="5 8" id="KW-0812">Transmembrane</keyword>
<evidence type="ECO:0000256" key="4">
    <source>
        <dbReference type="ARBA" id="ARBA00022475"/>
    </source>
</evidence>
<dbReference type="OrthoDB" id="9771188at2"/>
<organism evidence="10 11">
    <name type="scientific">Oricola cellulosilytica</name>
    <dbReference type="NCBI Taxonomy" id="1429082"/>
    <lineage>
        <taxon>Bacteria</taxon>
        <taxon>Pseudomonadati</taxon>
        <taxon>Pseudomonadota</taxon>
        <taxon>Alphaproteobacteria</taxon>
        <taxon>Hyphomicrobiales</taxon>
        <taxon>Ahrensiaceae</taxon>
        <taxon>Oricola</taxon>
    </lineage>
</organism>
<dbReference type="InterPro" id="IPR035906">
    <property type="entry name" value="MetI-like_sf"/>
</dbReference>
<evidence type="ECO:0000256" key="1">
    <source>
        <dbReference type="ARBA" id="ARBA00004429"/>
    </source>
</evidence>
<evidence type="ECO:0000256" key="5">
    <source>
        <dbReference type="ARBA" id="ARBA00022692"/>
    </source>
</evidence>
<feature type="transmembrane region" description="Helical" evidence="8">
    <location>
        <begin position="147"/>
        <end position="165"/>
    </location>
</feature>
<dbReference type="GO" id="GO:0043190">
    <property type="term" value="C:ATP-binding cassette (ABC) transporter complex"/>
    <property type="evidence" value="ECO:0007669"/>
    <property type="project" value="InterPro"/>
</dbReference>
<feature type="domain" description="ABC transmembrane type-1" evidence="9">
    <location>
        <begin position="236"/>
        <end position="432"/>
    </location>
</feature>
<feature type="transmembrane region" description="Helical" evidence="8">
    <location>
        <begin position="119"/>
        <end position="140"/>
    </location>
</feature>
<dbReference type="InterPro" id="IPR000515">
    <property type="entry name" value="MetI-like"/>
</dbReference>
<feature type="transmembrane region" description="Helical" evidence="8">
    <location>
        <begin position="202"/>
        <end position="221"/>
    </location>
</feature>
<feature type="transmembrane region" description="Helical" evidence="8">
    <location>
        <begin position="311"/>
        <end position="331"/>
    </location>
</feature>
<keyword evidence="7 8" id="KW-0472">Membrane</keyword>
<dbReference type="CDD" id="cd06261">
    <property type="entry name" value="TM_PBP2"/>
    <property type="match status" value="1"/>
</dbReference>
<evidence type="ECO:0000256" key="6">
    <source>
        <dbReference type="ARBA" id="ARBA00022989"/>
    </source>
</evidence>
<dbReference type="Proteomes" id="UP000291301">
    <property type="component" value="Unassembled WGS sequence"/>
</dbReference>
<dbReference type="PANTHER" id="PTHR30614:SF41">
    <property type="entry name" value="INNER MEMBRANE AMINO-ACID ABC TRANSPORTER PERMEASE PROTEIN YHDY"/>
    <property type="match status" value="1"/>
</dbReference>
<feature type="transmembrane region" description="Helical" evidence="8">
    <location>
        <begin position="361"/>
        <end position="391"/>
    </location>
</feature>
<evidence type="ECO:0000313" key="11">
    <source>
        <dbReference type="Proteomes" id="UP000291301"/>
    </source>
</evidence>
<comment type="similarity">
    <text evidence="2">Belongs to the binding-protein-dependent transport system permease family. HisMQ subfamily.</text>
</comment>
<reference evidence="10 11" key="1">
    <citation type="journal article" date="2015" name="Antonie Van Leeuwenhoek">
        <title>Oricola cellulosilytica gen. nov., sp. nov., a cellulose-degrading bacterium of the family Phyllobacteriaceae isolated from surface seashore water, and emended descriptions of Mesorhizobium loti and Phyllobacterium myrsinacearum.</title>
        <authorList>
            <person name="Hameed A."/>
            <person name="Shahina M."/>
            <person name="Lai W.A."/>
            <person name="Lin S.Y."/>
            <person name="Young L.S."/>
            <person name="Liu Y.C."/>
            <person name="Hsu Y.H."/>
            <person name="Young C.C."/>
        </authorList>
    </citation>
    <scope>NUCLEOTIDE SEQUENCE [LARGE SCALE GENOMIC DNA]</scope>
    <source>
        <strain evidence="10 11">KCTC 52183</strain>
    </source>
</reference>